<gene>
    <name evidence="1" type="ORF">GCM10007216_34690</name>
</gene>
<dbReference type="EMBL" id="BMCJ01000007">
    <property type="protein sequence ID" value="GGD01014.1"/>
    <property type="molecule type" value="Genomic_DNA"/>
</dbReference>
<name>A0ABQ1PQ75_9BACI</name>
<evidence type="ECO:0000313" key="2">
    <source>
        <dbReference type="Proteomes" id="UP000619534"/>
    </source>
</evidence>
<sequence length="42" mass="4390">MALVAVVIALLFLVALLVAVLLGTPEQQEIVRGCITDILGTI</sequence>
<dbReference type="Proteomes" id="UP000619534">
    <property type="component" value="Unassembled WGS sequence"/>
</dbReference>
<comment type="caution">
    <text evidence="1">The sequence shown here is derived from an EMBL/GenBank/DDBJ whole genome shotgun (WGS) entry which is preliminary data.</text>
</comment>
<dbReference type="RefSeq" id="WP_258953952.1">
    <property type="nucleotide sequence ID" value="NZ_BMCJ01000007.1"/>
</dbReference>
<keyword evidence="2" id="KW-1185">Reference proteome</keyword>
<protein>
    <submittedName>
        <fullName evidence="1">Uncharacterized protein</fullName>
    </submittedName>
</protein>
<proteinExistence type="predicted"/>
<organism evidence="1 2">
    <name type="scientific">Thalassobacillus devorans</name>
    <dbReference type="NCBI Taxonomy" id="279813"/>
    <lineage>
        <taxon>Bacteria</taxon>
        <taxon>Bacillati</taxon>
        <taxon>Bacillota</taxon>
        <taxon>Bacilli</taxon>
        <taxon>Bacillales</taxon>
        <taxon>Bacillaceae</taxon>
        <taxon>Thalassobacillus</taxon>
    </lineage>
</organism>
<reference evidence="2" key="1">
    <citation type="journal article" date="2019" name="Int. J. Syst. Evol. Microbiol.">
        <title>The Global Catalogue of Microorganisms (GCM) 10K type strain sequencing project: providing services to taxonomists for standard genome sequencing and annotation.</title>
        <authorList>
            <consortium name="The Broad Institute Genomics Platform"/>
            <consortium name="The Broad Institute Genome Sequencing Center for Infectious Disease"/>
            <person name="Wu L."/>
            <person name="Ma J."/>
        </authorList>
    </citation>
    <scope>NUCLEOTIDE SEQUENCE [LARGE SCALE GENOMIC DNA]</scope>
    <source>
        <strain evidence="2">CCM 7282</strain>
    </source>
</reference>
<evidence type="ECO:0000313" key="1">
    <source>
        <dbReference type="EMBL" id="GGD01014.1"/>
    </source>
</evidence>
<accession>A0ABQ1PQ75</accession>